<organism evidence="2 3">
    <name type="scientific">Pseudonocardia zijingensis</name>
    <dbReference type="NCBI Taxonomy" id="153376"/>
    <lineage>
        <taxon>Bacteria</taxon>
        <taxon>Bacillati</taxon>
        <taxon>Actinomycetota</taxon>
        <taxon>Actinomycetes</taxon>
        <taxon>Pseudonocardiales</taxon>
        <taxon>Pseudonocardiaceae</taxon>
        <taxon>Pseudonocardia</taxon>
    </lineage>
</organism>
<proteinExistence type="predicted"/>
<dbReference type="InterPro" id="IPR008254">
    <property type="entry name" value="Flavodoxin/NO_synth"/>
</dbReference>
<dbReference type="Gene3D" id="3.40.50.360">
    <property type="match status" value="1"/>
</dbReference>
<keyword evidence="3" id="KW-1185">Reference proteome</keyword>
<evidence type="ECO:0000259" key="1">
    <source>
        <dbReference type="PROSITE" id="PS50902"/>
    </source>
</evidence>
<comment type="caution">
    <text evidence="2">The sequence shown here is derived from an EMBL/GenBank/DDBJ whole genome shotgun (WGS) entry which is preliminary data.</text>
</comment>
<dbReference type="PROSITE" id="PS50902">
    <property type="entry name" value="FLAVODOXIN_LIKE"/>
    <property type="match status" value="1"/>
</dbReference>
<dbReference type="InterPro" id="IPR029039">
    <property type="entry name" value="Flavoprotein-like_sf"/>
</dbReference>
<dbReference type="EMBL" id="BAAAHP010000269">
    <property type="protein sequence ID" value="GAA0904913.1"/>
    <property type="molecule type" value="Genomic_DNA"/>
</dbReference>
<accession>A0ABN1NF10</accession>
<name>A0ABN1NF10_9PSEU</name>
<reference evidence="2 3" key="1">
    <citation type="journal article" date="2019" name="Int. J. Syst. Evol. Microbiol.">
        <title>The Global Catalogue of Microorganisms (GCM) 10K type strain sequencing project: providing services to taxonomists for standard genome sequencing and annotation.</title>
        <authorList>
            <consortium name="The Broad Institute Genomics Platform"/>
            <consortium name="The Broad Institute Genome Sequencing Center for Infectious Disease"/>
            <person name="Wu L."/>
            <person name="Ma J."/>
        </authorList>
    </citation>
    <scope>NUCLEOTIDE SEQUENCE [LARGE SCALE GENOMIC DNA]</scope>
    <source>
        <strain evidence="2 3">JCM 11117</strain>
    </source>
</reference>
<gene>
    <name evidence="2" type="ORF">GCM10009559_72810</name>
</gene>
<evidence type="ECO:0000313" key="2">
    <source>
        <dbReference type="EMBL" id="GAA0904913.1"/>
    </source>
</evidence>
<feature type="domain" description="Flavodoxin-like" evidence="1">
    <location>
        <begin position="5"/>
        <end position="167"/>
    </location>
</feature>
<protein>
    <submittedName>
        <fullName evidence="2">Flavodoxin family protein</fullName>
    </submittedName>
</protein>
<evidence type="ECO:0000313" key="3">
    <source>
        <dbReference type="Proteomes" id="UP001499967"/>
    </source>
</evidence>
<dbReference type="SUPFAM" id="SSF52218">
    <property type="entry name" value="Flavoproteins"/>
    <property type="match status" value="1"/>
</dbReference>
<sequence>MRMRALVVVESVFGNTRRIADEVARGLADGLGETGQVRVADVSEAGQPVDRVDLLVVGGPTHAFAMTRMSTRRSAAEQSGAQPAEIGLREWLATTAKAQAGARAAAFDTRMDRPRLPGSAAAGAARRLRRLGYDLVARPETFRVIGTQGPLRDGELDRARAWGFDVARAATSASTV</sequence>
<dbReference type="Proteomes" id="UP001499967">
    <property type="component" value="Unassembled WGS sequence"/>
</dbReference>